<organism evidence="2 3">
    <name type="scientific">Allosphingosinicella ginsenosidimutans</name>
    <dbReference type="NCBI Taxonomy" id="1176539"/>
    <lineage>
        <taxon>Bacteria</taxon>
        <taxon>Pseudomonadati</taxon>
        <taxon>Pseudomonadota</taxon>
        <taxon>Alphaproteobacteria</taxon>
        <taxon>Sphingomonadales</taxon>
        <taxon>Sphingomonadaceae</taxon>
        <taxon>Allosphingosinicella</taxon>
    </lineage>
</organism>
<evidence type="ECO:0000313" key="2">
    <source>
        <dbReference type="EMBL" id="TXC63846.1"/>
    </source>
</evidence>
<protein>
    <submittedName>
        <fullName evidence="2">Uncharacterized protein</fullName>
    </submittedName>
</protein>
<dbReference type="RefSeq" id="WP_147043254.1">
    <property type="nucleotide sequence ID" value="NZ_BAABIR010000004.1"/>
</dbReference>
<evidence type="ECO:0000256" key="1">
    <source>
        <dbReference type="SAM" id="SignalP"/>
    </source>
</evidence>
<feature type="signal peptide" evidence="1">
    <location>
        <begin position="1"/>
        <end position="19"/>
    </location>
</feature>
<comment type="caution">
    <text evidence="2">The sequence shown here is derived from an EMBL/GenBank/DDBJ whole genome shotgun (WGS) entry which is preliminary data.</text>
</comment>
<dbReference type="OrthoDB" id="7428974at2"/>
<dbReference type="AlphaFoldDB" id="A0A5C6TU97"/>
<proteinExistence type="predicted"/>
<feature type="chain" id="PRO_5023006776" evidence="1">
    <location>
        <begin position="20"/>
        <end position="119"/>
    </location>
</feature>
<dbReference type="Proteomes" id="UP000321249">
    <property type="component" value="Unassembled WGS sequence"/>
</dbReference>
<accession>A0A5C6TU97</accession>
<dbReference type="EMBL" id="VOQQ01000001">
    <property type="protein sequence ID" value="TXC63846.1"/>
    <property type="molecule type" value="Genomic_DNA"/>
</dbReference>
<keyword evidence="3" id="KW-1185">Reference proteome</keyword>
<reference evidence="2 3" key="1">
    <citation type="journal article" date="2015" name="J. Microbiol.">
        <title>Sphingosinicella ginsenosidimutans sp. nov., with ginsenoside converting activity.</title>
        <authorList>
            <person name="Kim J.K."/>
            <person name="Kang M.S."/>
            <person name="Park S.C."/>
            <person name="Kim K.M."/>
            <person name="Choi K."/>
            <person name="Yoon M.H."/>
            <person name="Im W.T."/>
        </authorList>
    </citation>
    <scope>NUCLEOTIDE SEQUENCE [LARGE SCALE GENOMIC DNA]</scope>
    <source>
        <strain evidence="2 3">BS-11</strain>
    </source>
</reference>
<evidence type="ECO:0000313" key="3">
    <source>
        <dbReference type="Proteomes" id="UP000321249"/>
    </source>
</evidence>
<sequence length="119" mass="13466">MIRPALIALAVTAAAPALATPPDRHEVTIPRMSHYLEWQAESPTSLFIRADTGRWYRVQTEAPCPRLMQRPQIRFIASPGDRFDHASAIRVDSWRCQVASITESGTPPHAPHQRPLHRR</sequence>
<name>A0A5C6TU97_9SPHN</name>
<gene>
    <name evidence="2" type="ORF">FRZ32_09370</name>
</gene>
<keyword evidence="1" id="KW-0732">Signal</keyword>